<protein>
    <recommendedName>
        <fullName evidence="1">N-acetyltransferase domain-containing protein</fullName>
    </recommendedName>
</protein>
<sequence length="286" mass="33269">MSELIGRFLLDQSNHKEIVADLSLNTVNTHPFEYVSCPHNTVIKGLMVATRSVNITNGFLDLFSYFFVPNHPYSTLLKNITAYSSADQMGEIDMSDAKTPNFRPARRDEIEWVLHTVHQAIDESEFYCDEFKQTERERMNIHFLTALWEYDPNHLHVLCKGDEKVGIMLSGPDNGVVFLYWSYIFPEHRASTIAIKANKAFINMFDNGHWHKLVTFTRTSNEKANIILARYGWTEVAQLDKHIFGEDYKIFEIQLEKTVPGYKPFRVPGRLERLKRKLLNPLKDHD</sequence>
<evidence type="ECO:0000313" key="3">
    <source>
        <dbReference type="Proteomes" id="UP001201217"/>
    </source>
</evidence>
<name>A0ABS9E7T6_9HYPH</name>
<dbReference type="Gene3D" id="3.40.630.30">
    <property type="match status" value="1"/>
</dbReference>
<dbReference type="RefSeq" id="WP_236114430.1">
    <property type="nucleotide sequence ID" value="NZ_JAKGTI010000002.1"/>
</dbReference>
<dbReference type="SUPFAM" id="SSF55729">
    <property type="entry name" value="Acyl-CoA N-acyltransferases (Nat)"/>
    <property type="match status" value="1"/>
</dbReference>
<dbReference type="PROSITE" id="PS51186">
    <property type="entry name" value="GNAT"/>
    <property type="match status" value="1"/>
</dbReference>
<dbReference type="Proteomes" id="UP001201217">
    <property type="component" value="Unassembled WGS sequence"/>
</dbReference>
<gene>
    <name evidence="2" type="ORF">L1I42_10230</name>
</gene>
<evidence type="ECO:0000313" key="2">
    <source>
        <dbReference type="EMBL" id="MCF4098863.1"/>
    </source>
</evidence>
<feature type="domain" description="N-acetyltransferase" evidence="1">
    <location>
        <begin position="100"/>
        <end position="260"/>
    </location>
</feature>
<organism evidence="2 3">
    <name type="scientific">Maritalea mediterranea</name>
    <dbReference type="NCBI Taxonomy" id="2909667"/>
    <lineage>
        <taxon>Bacteria</taxon>
        <taxon>Pseudomonadati</taxon>
        <taxon>Pseudomonadota</taxon>
        <taxon>Alphaproteobacteria</taxon>
        <taxon>Hyphomicrobiales</taxon>
        <taxon>Devosiaceae</taxon>
        <taxon>Maritalea</taxon>
    </lineage>
</organism>
<accession>A0ABS9E7T6</accession>
<proteinExistence type="predicted"/>
<keyword evidence="3" id="KW-1185">Reference proteome</keyword>
<evidence type="ECO:0000259" key="1">
    <source>
        <dbReference type="PROSITE" id="PS51186"/>
    </source>
</evidence>
<comment type="caution">
    <text evidence="2">The sequence shown here is derived from an EMBL/GenBank/DDBJ whole genome shotgun (WGS) entry which is preliminary data.</text>
</comment>
<dbReference type="EMBL" id="JAKGTI010000002">
    <property type="protein sequence ID" value="MCF4098863.1"/>
    <property type="molecule type" value="Genomic_DNA"/>
</dbReference>
<dbReference type="InterPro" id="IPR016181">
    <property type="entry name" value="Acyl_CoA_acyltransferase"/>
</dbReference>
<dbReference type="InterPro" id="IPR000182">
    <property type="entry name" value="GNAT_dom"/>
</dbReference>
<reference evidence="2 3" key="1">
    <citation type="submission" date="2022-01" db="EMBL/GenBank/DDBJ databases">
        <title>Maritalea mediterranea sp. nov., isolated from marine plastic residues from the Malva-rosa beach (Valencia, Spain).</title>
        <authorList>
            <person name="Vidal-Verdu A."/>
            <person name="Molina-Menor E."/>
            <person name="Pascual J."/>
            <person name="Pereto J."/>
            <person name="Porcar M."/>
        </authorList>
    </citation>
    <scope>NUCLEOTIDE SEQUENCE [LARGE SCALE GENOMIC DNA]</scope>
    <source>
        <strain evidence="2 3">P4.10X</strain>
    </source>
</reference>